<evidence type="ECO:0000313" key="1">
    <source>
        <dbReference type="EMBL" id="GAA5496897.1"/>
    </source>
</evidence>
<dbReference type="Proteomes" id="UP001424741">
    <property type="component" value="Unassembled WGS sequence"/>
</dbReference>
<organism evidence="1 2">
    <name type="scientific">Rubritalea halochordaticola</name>
    <dbReference type="NCBI Taxonomy" id="714537"/>
    <lineage>
        <taxon>Bacteria</taxon>
        <taxon>Pseudomonadati</taxon>
        <taxon>Verrucomicrobiota</taxon>
        <taxon>Verrucomicrobiia</taxon>
        <taxon>Verrucomicrobiales</taxon>
        <taxon>Rubritaleaceae</taxon>
        <taxon>Rubritalea</taxon>
    </lineage>
</organism>
<reference evidence="1 2" key="1">
    <citation type="submission" date="2024-02" db="EMBL/GenBank/DDBJ databases">
        <title>Rubritalea halochordaticola NBRC 107102.</title>
        <authorList>
            <person name="Ichikawa N."/>
            <person name="Katano-Makiyama Y."/>
            <person name="Hidaka K."/>
        </authorList>
    </citation>
    <scope>NUCLEOTIDE SEQUENCE [LARGE SCALE GENOMIC DNA]</scope>
    <source>
        <strain evidence="1 2">NBRC 107102</strain>
    </source>
</reference>
<protein>
    <submittedName>
        <fullName evidence="1">Uncharacterized protein</fullName>
    </submittedName>
</protein>
<name>A0ABP9V8D4_9BACT</name>
<evidence type="ECO:0000313" key="2">
    <source>
        <dbReference type="Proteomes" id="UP001424741"/>
    </source>
</evidence>
<gene>
    <name evidence="1" type="ORF">Rhal01_03085</name>
</gene>
<proteinExistence type="predicted"/>
<dbReference type="EMBL" id="BAABRL010000010">
    <property type="protein sequence ID" value="GAA5496897.1"/>
    <property type="molecule type" value="Genomic_DNA"/>
</dbReference>
<keyword evidence="2" id="KW-1185">Reference proteome</keyword>
<comment type="caution">
    <text evidence="1">The sequence shown here is derived from an EMBL/GenBank/DDBJ whole genome shotgun (WGS) entry which is preliminary data.</text>
</comment>
<accession>A0ABP9V8D4</accession>
<sequence>MKIHFDKVETRPWHTLNPSKLKLLVSLLPEELKSLFNYIHVGNQLPEKSRFDRPVILSMKRLNVLDRGVPESQIIREICVELQQRAESQSAMRSRKYNRLDPLQLRAINEIVNPLVAEYEELVASM</sequence>